<dbReference type="EMBL" id="LR828261">
    <property type="protein sequence ID" value="CAD0298655.1"/>
    <property type="molecule type" value="Genomic_DNA"/>
</dbReference>
<feature type="signal peptide" evidence="1">
    <location>
        <begin position="1"/>
        <end position="23"/>
    </location>
</feature>
<reference evidence="3" key="1">
    <citation type="submission" date="2019-03" db="EMBL/GenBank/DDBJ databases">
        <authorList>
            <person name="Moriniere L."/>
            <person name="Burlet A."/>
            <person name="Rosenthal E."/>
            <person name="Portier P."/>
            <person name="Lavire C."/>
            <person name="Nesme X."/>
            <person name="Bull C.T."/>
            <person name="Le Saux M."/>
            <person name="Bertolla F."/>
        </authorList>
    </citation>
    <scope>NUCLEOTIDE SEQUENCE</scope>
    <source>
        <strain evidence="3">CFBP2533</strain>
    </source>
</reference>
<evidence type="ECO:0000256" key="1">
    <source>
        <dbReference type="SAM" id="SignalP"/>
    </source>
</evidence>
<sequence>MRSARVALLLLTALCGTALCACAHTPTDSPKLPPKELTVMNTSEADVANKLTLSAEEVGKRFLKLIAGLDSREDITPTRIQDVMGFPVSVAPSALGAVVWSTDLGGGWRYAFDYVPESPSLLRGVGLSFEHDTDRFSDMGAICSLDFDHYDSSLKSMGFVASPTYGPIGQLENWRYAKFAKGGSGGDILISIIPQNVVAGSAGKVCVKSISTLNGR</sequence>
<dbReference type="AlphaFoldDB" id="A0A6V7B966"/>
<dbReference type="Proteomes" id="UP000548771">
    <property type="component" value="Unassembled WGS sequence"/>
</dbReference>
<feature type="chain" id="PRO_5044126367" description="Lipoprotein" evidence="1">
    <location>
        <begin position="24"/>
        <end position="216"/>
    </location>
</feature>
<reference evidence="4" key="2">
    <citation type="journal article" date="2020" name="Syst. Appl. Microbiol.">
        <title>Clarifying the taxonomy of the causal agent of bacterial leaf spot of lettuce through a polyphasic approach reveals that Xanthomonas cynarae Trebaol et al. 2000 emend. Timilsina et al. 2019 is a later heterotypic synonym of Xanthomonas hortorum Vauterin et al. 1995.</title>
        <authorList>
            <person name="Moriniere L."/>
            <person name="Burlet A."/>
            <person name="Rosenthal E.R."/>
            <person name="Nesme X."/>
            <person name="Portier P."/>
            <person name="Bull C.T."/>
            <person name="Lavire C."/>
            <person name="Fischer-Le Saux M."/>
            <person name="Bertolla F."/>
        </authorList>
    </citation>
    <scope>NUCLEOTIDE SEQUENCE [LARGE SCALE GENOMIC DNA]</scope>
    <source>
        <strain evidence="4">CFBP2533</strain>
    </source>
</reference>
<dbReference type="EMBL" id="LR828261">
    <property type="protein sequence ID" value="CAD0298651.1"/>
    <property type="molecule type" value="Genomic_DNA"/>
</dbReference>
<name>A0A6V7B966_9XANT</name>
<evidence type="ECO:0008006" key="5">
    <source>
        <dbReference type="Google" id="ProtNLM"/>
    </source>
</evidence>
<dbReference type="PROSITE" id="PS51257">
    <property type="entry name" value="PROKAR_LIPOPROTEIN"/>
    <property type="match status" value="1"/>
</dbReference>
<keyword evidence="1" id="KW-0732">Signal</keyword>
<organism evidence="2">
    <name type="scientific">Xanthomonas hortorum pv. pelargonii</name>
    <dbReference type="NCBI Taxonomy" id="453602"/>
    <lineage>
        <taxon>Bacteria</taxon>
        <taxon>Pseudomonadati</taxon>
        <taxon>Pseudomonadota</taxon>
        <taxon>Gammaproteobacteria</taxon>
        <taxon>Lysobacterales</taxon>
        <taxon>Lysobacteraceae</taxon>
        <taxon>Xanthomonas</taxon>
    </lineage>
</organism>
<gene>
    <name evidence="2" type="ORF">CFBP2533_00870</name>
    <name evidence="3" type="ORF">E1J24_15910</name>
</gene>
<evidence type="ECO:0000313" key="3">
    <source>
        <dbReference type="EMBL" id="NMI23287.1"/>
    </source>
</evidence>
<accession>A0A6V7B966</accession>
<evidence type="ECO:0000313" key="4">
    <source>
        <dbReference type="Proteomes" id="UP000548771"/>
    </source>
</evidence>
<evidence type="ECO:0000313" key="2">
    <source>
        <dbReference type="EMBL" id="CAD0298651.1"/>
    </source>
</evidence>
<protein>
    <recommendedName>
        <fullName evidence="5">Lipoprotein</fullName>
    </recommendedName>
</protein>
<proteinExistence type="predicted"/>
<reference evidence="3" key="3">
    <citation type="journal article" date="2020" name="Syst. Appl. Microbiol.">
        <title>Clarifying the taxonomy of the causal agent of bacterial leaf spot of lettuce through a polyphasic approach reveals that Xanthomonas cynarae Trebaol et al. 2000 emend. Timilsina et al. 2019 is a later heterotypic synonym of Xanthomonas hortorum Vauterin et al. 1995.</title>
        <authorList>
            <person name="Moriniere L."/>
            <person name="Burlet A."/>
            <person name="Rosenthal E.R."/>
            <person name="Nesme X."/>
            <person name="Portier P."/>
            <person name="Bull C.T."/>
            <person name="Lavire C."/>
            <person name="Fischer-Le Saux M."/>
            <person name="Bertolla F."/>
        </authorList>
    </citation>
    <scope>NUCLEOTIDE SEQUENCE</scope>
    <source>
        <strain evidence="3">CFBP2533</strain>
    </source>
</reference>
<dbReference type="EMBL" id="SMDX01000022">
    <property type="protein sequence ID" value="NMI23287.1"/>
    <property type="molecule type" value="Genomic_DNA"/>
</dbReference>
<dbReference type="RefSeq" id="WP_168959160.1">
    <property type="nucleotide sequence ID" value="NZ_CP103838.1"/>
</dbReference>
<reference evidence="2" key="4">
    <citation type="submission" date="2020-07" db="EMBL/GenBank/DDBJ databases">
        <authorList>
            <person name="Pothier F. J."/>
        </authorList>
    </citation>
    <scope>NUCLEOTIDE SEQUENCE</scope>
    <source>
        <strain evidence="2">CFBP 2533</strain>
    </source>
</reference>